<dbReference type="InterPro" id="IPR007021">
    <property type="entry name" value="DUF659"/>
</dbReference>
<feature type="region of interest" description="Disordered" evidence="8">
    <location>
        <begin position="147"/>
        <end position="173"/>
    </location>
</feature>
<evidence type="ECO:0000256" key="7">
    <source>
        <dbReference type="PROSITE-ProRule" id="PRU00027"/>
    </source>
</evidence>
<evidence type="ECO:0000256" key="6">
    <source>
        <dbReference type="ARBA" id="ARBA00023242"/>
    </source>
</evidence>
<evidence type="ECO:0000256" key="3">
    <source>
        <dbReference type="ARBA" id="ARBA00022771"/>
    </source>
</evidence>
<dbReference type="Pfam" id="PF02892">
    <property type="entry name" value="zf-BED"/>
    <property type="match status" value="1"/>
</dbReference>
<evidence type="ECO:0000313" key="11">
    <source>
        <dbReference type="Proteomes" id="UP000288805"/>
    </source>
</evidence>
<reference evidence="10 11" key="1">
    <citation type="journal article" date="2018" name="PLoS Genet.">
        <title>Population sequencing reveals clonal diversity and ancestral inbreeding in the grapevine cultivar Chardonnay.</title>
        <authorList>
            <person name="Roach M.J."/>
            <person name="Johnson D.L."/>
            <person name="Bohlmann J."/>
            <person name="van Vuuren H.J."/>
            <person name="Jones S.J."/>
            <person name="Pretorius I.S."/>
            <person name="Schmidt S.A."/>
            <person name="Borneman A.R."/>
        </authorList>
    </citation>
    <scope>NUCLEOTIDE SEQUENCE [LARGE SCALE GENOMIC DNA]</scope>
    <source>
        <strain evidence="11">cv. Chardonnay</strain>
        <tissue evidence="10">Leaf</tissue>
    </source>
</reference>
<feature type="compositionally biased region" description="Polar residues" evidence="8">
    <location>
        <begin position="643"/>
        <end position="663"/>
    </location>
</feature>
<dbReference type="Proteomes" id="UP000288805">
    <property type="component" value="Unassembled WGS sequence"/>
</dbReference>
<dbReference type="Pfam" id="PF05699">
    <property type="entry name" value="Dimer_Tnp_hAT"/>
    <property type="match status" value="1"/>
</dbReference>
<proteinExistence type="predicted"/>
<comment type="caution">
    <text evidence="10">The sequence shown here is derived from an EMBL/GenBank/DDBJ whole genome shotgun (WGS) entry which is preliminary data.</text>
</comment>
<dbReference type="PANTHER" id="PTHR32166">
    <property type="entry name" value="OSJNBA0013A04.12 PROTEIN"/>
    <property type="match status" value="1"/>
</dbReference>
<name>A0A438JMT1_VITVI</name>
<sequence length="874" mass="99768">MASEGGFAVPGRDPAWKYCLQIEGNRNGTICNFCGLVMKSGGITRFKSHLMHKDPHNNTKKCPRVPPEVKEEIRLLVHDKQKAKAKKNADIEEICSQLRGTMGTHHTHLVNEDDDDEYAEDEDVYMYPTDMHPDERDAYRSTVRASKASNWEREQHENIVGSKRKSGESSTAKQKNIKDIFKGGAIKETMGRLISKFFIYESVAPAKAKSHHFKNMIIGAQQAGMRIEPPSPYEMKNKYLEMEYKEMEAYVNQQREKWKTYGCTIMSDGWTGPTKLSIINFMVYSKGTMVFLKSVDASNYIKDHKYIYELLKTIIKEVGKENVVQIFTDNGSAFMKAGKQLMKKYNLYWTPCAAHCIDLIFEDIGKRPNVIEVINNARKITNFIYNHGWLLAQMRKYCGGDIVRPGATRLTNIVSLYESLYVVLRLVDSEVVPTMPFVYELMHVMKENLIRQGAGDWMFKIIQDRWQKTLKHPLHAAAYFLNPRFQYRRGVGSDPELLQVVHDVFAKLDPTTESLGQFGNELVLFRDAKRGFGDRAAIASRSTMVPAEWWFMYGNQTPTLRKLAIKVLSQTASSSACERNWSTLKLRDMEAENDRVAEKDYLDLLDILAEVVNVERVLSEEVHSESFSKDTDDSLHATYSHQEIDSTSAGHSSRPSAAGTSASGYDGSRGGTDDGGDNGGGDIDERRHSQYPINQFTCENDFTHCTQDEDHGSRRAGPGIGAIGRPYRGRERMMEPYNEELLSGSFEFMSIGTQFSDSSNEANVYPPHVMSYGQPSSSTDEEYGMSYYSPSRQMPYQIPYQMEEGFGVNTWVNFEYPIHVEAVGRTQEIYAWHVRIYNQYYRGSLTWYQYCLQQQAGVPSSINPIEPHRNSFWY</sequence>
<dbReference type="Pfam" id="PF04937">
    <property type="entry name" value="DUF659"/>
    <property type="match status" value="1"/>
</dbReference>
<dbReference type="EMBL" id="QGNW01000035">
    <property type="protein sequence ID" value="RVX10247.1"/>
    <property type="molecule type" value="Genomic_DNA"/>
</dbReference>
<dbReference type="InterPro" id="IPR008906">
    <property type="entry name" value="HATC_C_dom"/>
</dbReference>
<dbReference type="GO" id="GO:0003677">
    <property type="term" value="F:DNA binding"/>
    <property type="evidence" value="ECO:0007669"/>
    <property type="project" value="UniProtKB-KW"/>
</dbReference>
<keyword evidence="4" id="KW-0862">Zinc</keyword>
<dbReference type="SUPFAM" id="SSF53098">
    <property type="entry name" value="Ribonuclease H-like"/>
    <property type="match status" value="1"/>
</dbReference>
<evidence type="ECO:0000256" key="5">
    <source>
        <dbReference type="ARBA" id="ARBA00023125"/>
    </source>
</evidence>
<dbReference type="PROSITE" id="PS50808">
    <property type="entry name" value="ZF_BED"/>
    <property type="match status" value="1"/>
</dbReference>
<keyword evidence="2" id="KW-0479">Metal-binding</keyword>
<keyword evidence="6" id="KW-0539">Nucleus</keyword>
<dbReference type="AlphaFoldDB" id="A0A438JMT1"/>
<dbReference type="InterPro" id="IPR003656">
    <property type="entry name" value="Znf_BED"/>
</dbReference>
<feature type="domain" description="BED-type" evidence="9">
    <location>
        <begin position="10"/>
        <end position="69"/>
    </location>
</feature>
<evidence type="ECO:0000256" key="1">
    <source>
        <dbReference type="ARBA" id="ARBA00004123"/>
    </source>
</evidence>
<gene>
    <name evidence="10" type="ORF">CK203_016153</name>
</gene>
<feature type="region of interest" description="Disordered" evidence="8">
    <location>
        <begin position="643"/>
        <end position="687"/>
    </location>
</feature>
<organism evidence="10 11">
    <name type="scientific">Vitis vinifera</name>
    <name type="common">Grape</name>
    <dbReference type="NCBI Taxonomy" id="29760"/>
    <lineage>
        <taxon>Eukaryota</taxon>
        <taxon>Viridiplantae</taxon>
        <taxon>Streptophyta</taxon>
        <taxon>Embryophyta</taxon>
        <taxon>Tracheophyta</taxon>
        <taxon>Spermatophyta</taxon>
        <taxon>Magnoliopsida</taxon>
        <taxon>eudicotyledons</taxon>
        <taxon>Gunneridae</taxon>
        <taxon>Pentapetalae</taxon>
        <taxon>rosids</taxon>
        <taxon>Vitales</taxon>
        <taxon>Vitaceae</taxon>
        <taxon>Viteae</taxon>
        <taxon>Vitis</taxon>
    </lineage>
</organism>
<dbReference type="GO" id="GO:0005634">
    <property type="term" value="C:nucleus"/>
    <property type="evidence" value="ECO:0007669"/>
    <property type="project" value="UniProtKB-SubCell"/>
</dbReference>
<keyword evidence="5" id="KW-0238">DNA-binding</keyword>
<dbReference type="GO" id="GO:0008270">
    <property type="term" value="F:zinc ion binding"/>
    <property type="evidence" value="ECO:0007669"/>
    <property type="project" value="UniProtKB-KW"/>
</dbReference>
<evidence type="ECO:0000256" key="8">
    <source>
        <dbReference type="SAM" id="MobiDB-lite"/>
    </source>
</evidence>
<evidence type="ECO:0000259" key="9">
    <source>
        <dbReference type="PROSITE" id="PS50808"/>
    </source>
</evidence>
<dbReference type="InterPro" id="IPR012337">
    <property type="entry name" value="RNaseH-like_sf"/>
</dbReference>
<evidence type="ECO:0000256" key="2">
    <source>
        <dbReference type="ARBA" id="ARBA00022723"/>
    </source>
</evidence>
<comment type="subcellular location">
    <subcellularLocation>
        <location evidence="1">Nucleus</location>
    </subcellularLocation>
</comment>
<dbReference type="GO" id="GO:0046983">
    <property type="term" value="F:protein dimerization activity"/>
    <property type="evidence" value="ECO:0007669"/>
    <property type="project" value="InterPro"/>
</dbReference>
<dbReference type="PANTHER" id="PTHR32166:SF122">
    <property type="entry name" value="OS09G0499600 PROTEIN"/>
    <property type="match status" value="1"/>
</dbReference>
<keyword evidence="3 7" id="KW-0863">Zinc-finger</keyword>
<protein>
    <recommendedName>
        <fullName evidence="9">BED-type domain-containing protein</fullName>
    </recommendedName>
</protein>
<evidence type="ECO:0000313" key="10">
    <source>
        <dbReference type="EMBL" id="RVX10247.1"/>
    </source>
</evidence>
<accession>A0A438JMT1</accession>
<evidence type="ECO:0000256" key="4">
    <source>
        <dbReference type="ARBA" id="ARBA00022833"/>
    </source>
</evidence>